<reference evidence="6 7" key="1">
    <citation type="journal article" date="2019" name="Environ. Microbiol.">
        <title>Species interactions and distinct microbial communities in high Arctic permafrost affected cryosols are associated with the CH4 and CO2 gas fluxes.</title>
        <authorList>
            <person name="Altshuler I."/>
            <person name="Hamel J."/>
            <person name="Turney S."/>
            <person name="Magnuson E."/>
            <person name="Levesque R."/>
            <person name="Greer C."/>
            <person name="Whyte L.G."/>
        </authorList>
    </citation>
    <scope>NUCLEOTIDE SEQUENCE [LARGE SCALE GENOMIC DNA]</scope>
    <source>
        <strain evidence="6 7">S9.3B</strain>
    </source>
</reference>
<dbReference type="GO" id="GO:0016020">
    <property type="term" value="C:membrane"/>
    <property type="evidence" value="ECO:0007669"/>
    <property type="project" value="UniProtKB-SubCell"/>
</dbReference>
<feature type="transmembrane region" description="Helical" evidence="5">
    <location>
        <begin position="136"/>
        <end position="156"/>
    </location>
</feature>
<dbReference type="AlphaFoldDB" id="A0A502FG37"/>
<sequence length="162" mass="16530">MSTPTSTRQHATAVALLAAAAPLAALASERFLGMAPCALCLWQRWPYWAAAVLAALAATLRSRPLLLLAGIAVLASGAIAGLHVGVEQGWWPSPLPSCAAPTAGAGQSVDDLLRGLAARPAKPCDAAAYLVPGLPVSMAAMNLLYALALGAVALNWSRRGAR</sequence>
<dbReference type="EMBL" id="RCZP01000032">
    <property type="protein sequence ID" value="TPG48405.1"/>
    <property type="molecule type" value="Genomic_DNA"/>
</dbReference>
<evidence type="ECO:0000256" key="5">
    <source>
        <dbReference type="SAM" id="Phobius"/>
    </source>
</evidence>
<dbReference type="InterPro" id="IPR024199">
    <property type="entry name" value="Uncharacterised_DsbB"/>
</dbReference>
<evidence type="ECO:0000313" key="7">
    <source>
        <dbReference type="Proteomes" id="UP000317078"/>
    </source>
</evidence>
<evidence type="ECO:0000313" key="6">
    <source>
        <dbReference type="EMBL" id="TPG48405.1"/>
    </source>
</evidence>
<evidence type="ECO:0000256" key="1">
    <source>
        <dbReference type="ARBA" id="ARBA00004141"/>
    </source>
</evidence>
<dbReference type="InterPro" id="IPR023380">
    <property type="entry name" value="DsbB-like_sf"/>
</dbReference>
<keyword evidence="2 5" id="KW-0812">Transmembrane</keyword>
<dbReference type="InterPro" id="IPR003752">
    <property type="entry name" value="DiS_bond_form_DsbB/BdbC"/>
</dbReference>
<gene>
    <name evidence="6" type="ORF">EAH89_22755</name>
</gene>
<evidence type="ECO:0000256" key="3">
    <source>
        <dbReference type="ARBA" id="ARBA00022989"/>
    </source>
</evidence>
<comment type="caution">
    <text evidence="6">The sequence shown here is derived from an EMBL/GenBank/DDBJ whole genome shotgun (WGS) entry which is preliminary data.</text>
</comment>
<feature type="transmembrane region" description="Helical" evidence="5">
    <location>
        <begin position="65"/>
        <end position="86"/>
    </location>
</feature>
<keyword evidence="4 5" id="KW-0472">Membrane</keyword>
<dbReference type="Proteomes" id="UP000317078">
    <property type="component" value="Unassembled WGS sequence"/>
</dbReference>
<evidence type="ECO:0000256" key="2">
    <source>
        <dbReference type="ARBA" id="ARBA00022692"/>
    </source>
</evidence>
<proteinExistence type="predicted"/>
<dbReference type="OrthoDB" id="9808637at2"/>
<dbReference type="Pfam" id="PF02600">
    <property type="entry name" value="DsbB"/>
    <property type="match status" value="1"/>
</dbReference>
<dbReference type="PIRSF" id="PIRSF033913">
    <property type="entry name" value="S-S_format_DsbB"/>
    <property type="match status" value="1"/>
</dbReference>
<dbReference type="GO" id="GO:0015035">
    <property type="term" value="F:protein-disulfide reductase activity"/>
    <property type="evidence" value="ECO:0007669"/>
    <property type="project" value="InterPro"/>
</dbReference>
<name>A0A502FG37_9PROT</name>
<accession>A0A502FG37</accession>
<keyword evidence="7" id="KW-1185">Reference proteome</keyword>
<dbReference type="RefSeq" id="WP_140886019.1">
    <property type="nucleotide sequence ID" value="NZ_RCZP01000032.1"/>
</dbReference>
<organism evidence="6 7">
    <name type="scientific">Muricoccus nepalensis</name>
    <dbReference type="NCBI Taxonomy" id="1854500"/>
    <lineage>
        <taxon>Bacteria</taxon>
        <taxon>Pseudomonadati</taxon>
        <taxon>Pseudomonadota</taxon>
        <taxon>Alphaproteobacteria</taxon>
        <taxon>Acetobacterales</taxon>
        <taxon>Roseomonadaceae</taxon>
        <taxon>Muricoccus</taxon>
    </lineage>
</organism>
<dbReference type="SUPFAM" id="SSF158442">
    <property type="entry name" value="DsbB-like"/>
    <property type="match status" value="1"/>
</dbReference>
<comment type="subcellular location">
    <subcellularLocation>
        <location evidence="1">Membrane</location>
        <topology evidence="1">Multi-pass membrane protein</topology>
    </subcellularLocation>
</comment>
<dbReference type="Gene3D" id="1.20.1550.10">
    <property type="entry name" value="DsbB-like"/>
    <property type="match status" value="1"/>
</dbReference>
<keyword evidence="3 5" id="KW-1133">Transmembrane helix</keyword>
<protein>
    <submittedName>
        <fullName evidence="6">Disulfide bond formation protein B</fullName>
    </submittedName>
</protein>
<dbReference type="GO" id="GO:0006457">
    <property type="term" value="P:protein folding"/>
    <property type="evidence" value="ECO:0007669"/>
    <property type="project" value="InterPro"/>
</dbReference>
<evidence type="ECO:0000256" key="4">
    <source>
        <dbReference type="ARBA" id="ARBA00023136"/>
    </source>
</evidence>